<dbReference type="EMBL" id="BEXD01004271">
    <property type="protein sequence ID" value="GBC09112.1"/>
    <property type="molecule type" value="Genomic_DNA"/>
</dbReference>
<keyword evidence="2" id="KW-1185">Reference proteome</keyword>
<protein>
    <submittedName>
        <fullName evidence="1">Uncharacterized protein</fullName>
    </submittedName>
</protein>
<proteinExistence type="predicted"/>
<organism evidence="1 2">
    <name type="scientific">Rhizophagus clarus</name>
    <dbReference type="NCBI Taxonomy" id="94130"/>
    <lineage>
        <taxon>Eukaryota</taxon>
        <taxon>Fungi</taxon>
        <taxon>Fungi incertae sedis</taxon>
        <taxon>Mucoromycota</taxon>
        <taxon>Glomeromycotina</taxon>
        <taxon>Glomeromycetes</taxon>
        <taxon>Glomerales</taxon>
        <taxon>Glomeraceae</taxon>
        <taxon>Rhizophagus</taxon>
    </lineage>
</organism>
<sequence length="73" mass="8501">MILGVGQKLRHLGLRILPLCATLVTTKRSLKSIASWVFTNTGVDKKILLSPFKRRPTYFRMSGFPEEREFRRH</sequence>
<gene>
    <name evidence="1" type="ORF">RclHR1_08600010</name>
</gene>
<evidence type="ECO:0000313" key="2">
    <source>
        <dbReference type="Proteomes" id="UP000247702"/>
    </source>
</evidence>
<evidence type="ECO:0000313" key="1">
    <source>
        <dbReference type="EMBL" id="GBC09112.1"/>
    </source>
</evidence>
<name>A0A2Z6SGG5_9GLOM</name>
<reference evidence="1 2" key="1">
    <citation type="submission" date="2017-11" db="EMBL/GenBank/DDBJ databases">
        <title>The genome of Rhizophagus clarus HR1 reveals common genetic basis of auxotrophy among arbuscular mycorrhizal fungi.</title>
        <authorList>
            <person name="Kobayashi Y."/>
        </authorList>
    </citation>
    <scope>NUCLEOTIDE SEQUENCE [LARGE SCALE GENOMIC DNA]</scope>
    <source>
        <strain evidence="1 2">HR1</strain>
    </source>
</reference>
<dbReference type="Proteomes" id="UP000247702">
    <property type="component" value="Unassembled WGS sequence"/>
</dbReference>
<dbReference type="AlphaFoldDB" id="A0A2Z6SGG5"/>
<comment type="caution">
    <text evidence="1">The sequence shown here is derived from an EMBL/GenBank/DDBJ whole genome shotgun (WGS) entry which is preliminary data.</text>
</comment>
<accession>A0A2Z6SGG5</accession>